<feature type="domain" description="HTH cro/C1-type" evidence="1">
    <location>
        <begin position="32"/>
        <end position="85"/>
    </location>
</feature>
<dbReference type="InterPro" id="IPR001387">
    <property type="entry name" value="Cro/C1-type_HTH"/>
</dbReference>
<keyword evidence="2" id="KW-0238">DNA-binding</keyword>
<gene>
    <name evidence="2" type="ORF">ABIE08_003306</name>
</gene>
<dbReference type="SUPFAM" id="SSF47413">
    <property type="entry name" value="lambda repressor-like DNA-binding domains"/>
    <property type="match status" value="1"/>
</dbReference>
<keyword evidence="3" id="KW-1185">Reference proteome</keyword>
<reference evidence="2 3" key="1">
    <citation type="submission" date="2024-06" db="EMBL/GenBank/DDBJ databases">
        <title>Sorghum-associated microbial communities from plants grown in Nebraska, USA.</title>
        <authorList>
            <person name="Schachtman D."/>
        </authorList>
    </citation>
    <scope>NUCLEOTIDE SEQUENCE [LARGE SCALE GENOMIC DNA]</scope>
    <source>
        <strain evidence="2 3">3207</strain>
    </source>
</reference>
<dbReference type="CDD" id="cd00093">
    <property type="entry name" value="HTH_XRE"/>
    <property type="match status" value="1"/>
</dbReference>
<dbReference type="InterPro" id="IPR010982">
    <property type="entry name" value="Lambda_DNA-bd_dom_sf"/>
</dbReference>
<sequence>MPDESSHDFGTEPNKALPSEVIAAIDRGVTPLLAVREWKGYSIEDLARIAGVEEQAIRNAEDGGELSLQTRVALAKSLGVDAGVLAHSAI</sequence>
<dbReference type="EMBL" id="JBEPSM010000002">
    <property type="protein sequence ID" value="MET4635360.1"/>
    <property type="molecule type" value="Genomic_DNA"/>
</dbReference>
<protein>
    <submittedName>
        <fullName evidence="2">DNA-binding XRE family transcriptional regulator</fullName>
    </submittedName>
</protein>
<comment type="caution">
    <text evidence="2">The sequence shown here is derived from an EMBL/GenBank/DDBJ whole genome shotgun (WGS) entry which is preliminary data.</text>
</comment>
<dbReference type="Gene3D" id="1.10.260.40">
    <property type="entry name" value="lambda repressor-like DNA-binding domains"/>
    <property type="match status" value="1"/>
</dbReference>
<dbReference type="PROSITE" id="PS50943">
    <property type="entry name" value="HTH_CROC1"/>
    <property type="match status" value="1"/>
</dbReference>
<evidence type="ECO:0000313" key="3">
    <source>
        <dbReference type="Proteomes" id="UP001549321"/>
    </source>
</evidence>
<dbReference type="GO" id="GO:0003677">
    <property type="term" value="F:DNA binding"/>
    <property type="evidence" value="ECO:0007669"/>
    <property type="project" value="UniProtKB-KW"/>
</dbReference>
<evidence type="ECO:0000259" key="1">
    <source>
        <dbReference type="PROSITE" id="PS50943"/>
    </source>
</evidence>
<accession>A0ABV2R255</accession>
<evidence type="ECO:0000313" key="2">
    <source>
        <dbReference type="EMBL" id="MET4635360.1"/>
    </source>
</evidence>
<dbReference type="Pfam" id="PF01381">
    <property type="entry name" value="HTH_3"/>
    <property type="match status" value="1"/>
</dbReference>
<dbReference type="RefSeq" id="WP_354552654.1">
    <property type="nucleotide sequence ID" value="NZ_JBEPSM010000002.1"/>
</dbReference>
<proteinExistence type="predicted"/>
<organism evidence="2 3">
    <name type="scientific">Kaistia defluvii</name>
    <dbReference type="NCBI Taxonomy" id="410841"/>
    <lineage>
        <taxon>Bacteria</taxon>
        <taxon>Pseudomonadati</taxon>
        <taxon>Pseudomonadota</taxon>
        <taxon>Alphaproteobacteria</taxon>
        <taxon>Hyphomicrobiales</taxon>
        <taxon>Kaistiaceae</taxon>
        <taxon>Kaistia</taxon>
    </lineage>
</organism>
<name>A0ABV2R255_9HYPH</name>
<dbReference type="Proteomes" id="UP001549321">
    <property type="component" value="Unassembled WGS sequence"/>
</dbReference>